<dbReference type="InterPro" id="IPR036008">
    <property type="entry name" value="Aconitase_4Fe-4S_dom"/>
</dbReference>
<dbReference type="GO" id="GO:0170038">
    <property type="term" value="P:proteinogenic amino acid biosynthetic process"/>
    <property type="evidence" value="ECO:0007669"/>
    <property type="project" value="UniProtKB-ARBA"/>
</dbReference>
<dbReference type="OrthoDB" id="5149968at2759"/>
<dbReference type="Gene3D" id="3.20.19.10">
    <property type="entry name" value="Aconitase, domain 4"/>
    <property type="match status" value="1"/>
</dbReference>
<dbReference type="GO" id="GO:0046872">
    <property type="term" value="F:metal ion binding"/>
    <property type="evidence" value="ECO:0007669"/>
    <property type="project" value="UniProtKB-KW"/>
</dbReference>
<accession>A0A2T6ZP48</accession>
<evidence type="ECO:0000313" key="8">
    <source>
        <dbReference type="Proteomes" id="UP000244722"/>
    </source>
</evidence>
<keyword evidence="8" id="KW-1185">Reference proteome</keyword>
<dbReference type="GO" id="GO:0170034">
    <property type="term" value="P:L-amino acid biosynthetic process"/>
    <property type="evidence" value="ECO:0007669"/>
    <property type="project" value="UniProtKB-ARBA"/>
</dbReference>
<dbReference type="PANTHER" id="PTHR43822:SF2">
    <property type="entry name" value="HOMOACONITASE, MITOCHONDRIAL"/>
    <property type="match status" value="1"/>
</dbReference>
<dbReference type="Pfam" id="PF00694">
    <property type="entry name" value="Aconitase_C"/>
    <property type="match status" value="1"/>
</dbReference>
<evidence type="ECO:0000256" key="2">
    <source>
        <dbReference type="ARBA" id="ARBA00023004"/>
    </source>
</evidence>
<evidence type="ECO:0000256" key="1">
    <source>
        <dbReference type="ARBA" id="ARBA00022723"/>
    </source>
</evidence>
<dbReference type="Proteomes" id="UP000244722">
    <property type="component" value="Unassembled WGS sequence"/>
</dbReference>
<dbReference type="PANTHER" id="PTHR43822">
    <property type="entry name" value="HOMOACONITASE, MITOCHONDRIAL-RELATED"/>
    <property type="match status" value="1"/>
</dbReference>
<comment type="caution">
    <text evidence="7">The sequence shown here is derived from an EMBL/GenBank/DDBJ whole genome shotgun (WGS) entry which is preliminary data.</text>
</comment>
<keyword evidence="1" id="KW-0479">Metal-binding</keyword>
<sequence length="343" mass="36580">MTLGHEVQNGGETSLGKYQNIKELAKRTGVTGKDVIVLICLCAVISTTTRFSTTPLSFSGVEFYIAVASTLEEEAATKAGNLDAPTNAGGKGLPAGCGPIIALGISPPNDGEVGIPATNRSFKGMESREALAYLASPEVVAASEMNGFIAGSGNYNGSSSAASISPTLTSPILNPVLERLGNRNRDTPRPPPLMEGEIAFCDHSREQMAQVYWENYGSSFPTILKPSDILFAGFNFGCGSSLEQAVTPIFARSIKLVVAGSFSNIFMGNSINNSLVTVELGNLIERLREKFPKMLTRRRGWSLRWDGCTSKVIVREGPEDAEEWSLGVGELPLHVQDVFVKGG</sequence>
<keyword evidence="3" id="KW-0411">Iron-sulfur</keyword>
<dbReference type="InterPro" id="IPR015931">
    <property type="entry name" value="Acnase/IPM_dHydase_lsu_aba_1/3"/>
</dbReference>
<dbReference type="InterPro" id="IPR001030">
    <property type="entry name" value="Acoase/IPM_deHydtase_lsu_aba"/>
</dbReference>
<gene>
    <name evidence="7" type="ORF">B9Z19DRAFT_1128507</name>
</gene>
<protein>
    <submittedName>
        <fullName evidence="7">Aconitase/3-isopropylmalate dehydratase</fullName>
    </submittedName>
</protein>
<dbReference type="InterPro" id="IPR050067">
    <property type="entry name" value="IPM_dehydratase_rel_enz"/>
</dbReference>
<dbReference type="Pfam" id="PF00330">
    <property type="entry name" value="Aconitase"/>
    <property type="match status" value="1"/>
</dbReference>
<proteinExistence type="predicted"/>
<dbReference type="AlphaFoldDB" id="A0A2T6ZP48"/>
<dbReference type="InterPro" id="IPR000573">
    <property type="entry name" value="AconitaseA/IPMdHydase_ssu_swvl"/>
</dbReference>
<dbReference type="STRING" id="42251.A0A2T6ZP48"/>
<feature type="domain" description="Aconitase/3-isopropylmalate dehydratase large subunit alpha/beta/alpha" evidence="5">
    <location>
        <begin position="60"/>
        <end position="147"/>
    </location>
</feature>
<name>A0A2T6ZP48_TUBBO</name>
<dbReference type="GO" id="GO:0051536">
    <property type="term" value="F:iron-sulfur cluster binding"/>
    <property type="evidence" value="ECO:0007669"/>
    <property type="project" value="UniProtKB-KW"/>
</dbReference>
<dbReference type="InterPro" id="IPR015928">
    <property type="entry name" value="Aconitase/3IPM_dehydase_swvl"/>
</dbReference>
<evidence type="ECO:0000256" key="3">
    <source>
        <dbReference type="ARBA" id="ARBA00023014"/>
    </source>
</evidence>
<keyword evidence="2" id="KW-0408">Iron</keyword>
<organism evidence="7 8">
    <name type="scientific">Tuber borchii</name>
    <name type="common">White truffle</name>
    <dbReference type="NCBI Taxonomy" id="42251"/>
    <lineage>
        <taxon>Eukaryota</taxon>
        <taxon>Fungi</taxon>
        <taxon>Dikarya</taxon>
        <taxon>Ascomycota</taxon>
        <taxon>Pezizomycotina</taxon>
        <taxon>Pezizomycetes</taxon>
        <taxon>Pezizales</taxon>
        <taxon>Tuberaceae</taxon>
        <taxon>Tuber</taxon>
    </lineage>
</organism>
<dbReference type="SUPFAM" id="SSF53732">
    <property type="entry name" value="Aconitase iron-sulfur domain"/>
    <property type="match status" value="1"/>
</dbReference>
<evidence type="ECO:0000256" key="4">
    <source>
        <dbReference type="ARBA" id="ARBA00023239"/>
    </source>
</evidence>
<evidence type="ECO:0000313" key="7">
    <source>
        <dbReference type="EMBL" id="PUU77247.1"/>
    </source>
</evidence>
<reference evidence="7 8" key="1">
    <citation type="submission" date="2017-04" db="EMBL/GenBank/DDBJ databases">
        <title>Draft genome sequence of Tuber borchii Vittad., a whitish edible truffle.</title>
        <authorList>
            <consortium name="DOE Joint Genome Institute"/>
            <person name="Murat C."/>
            <person name="Kuo A."/>
            <person name="Barry K.W."/>
            <person name="Clum A."/>
            <person name="Dockter R.B."/>
            <person name="Fauchery L."/>
            <person name="Iotti M."/>
            <person name="Kohler A."/>
            <person name="Labutti K."/>
            <person name="Lindquist E.A."/>
            <person name="Lipzen A."/>
            <person name="Ohm R.A."/>
            <person name="Wang M."/>
            <person name="Grigoriev I.V."/>
            <person name="Zambonelli A."/>
            <person name="Martin F.M."/>
        </authorList>
    </citation>
    <scope>NUCLEOTIDE SEQUENCE [LARGE SCALE GENOMIC DNA]</scope>
    <source>
        <strain evidence="7 8">Tbo3840</strain>
    </source>
</reference>
<keyword evidence="4" id="KW-0456">Lyase</keyword>
<evidence type="ECO:0000259" key="5">
    <source>
        <dbReference type="Pfam" id="PF00330"/>
    </source>
</evidence>
<dbReference type="Gene3D" id="3.30.499.10">
    <property type="entry name" value="Aconitase, domain 3"/>
    <property type="match status" value="1"/>
</dbReference>
<dbReference type="GO" id="GO:0016829">
    <property type="term" value="F:lyase activity"/>
    <property type="evidence" value="ECO:0007669"/>
    <property type="project" value="UniProtKB-KW"/>
</dbReference>
<evidence type="ECO:0000259" key="6">
    <source>
        <dbReference type="Pfam" id="PF00694"/>
    </source>
</evidence>
<dbReference type="EMBL" id="NESQ01000157">
    <property type="protein sequence ID" value="PUU77247.1"/>
    <property type="molecule type" value="Genomic_DNA"/>
</dbReference>
<dbReference type="SUPFAM" id="SSF52016">
    <property type="entry name" value="LeuD/IlvD-like"/>
    <property type="match status" value="1"/>
</dbReference>
<feature type="domain" description="Aconitase A/isopropylmalate dehydratase small subunit swivel" evidence="6">
    <location>
        <begin position="214"/>
        <end position="281"/>
    </location>
</feature>